<dbReference type="PANTHER" id="PTHR43711">
    <property type="entry name" value="TWO-COMPONENT HISTIDINE KINASE"/>
    <property type="match status" value="1"/>
</dbReference>
<dbReference type="EMBL" id="AP018203">
    <property type="protein sequence ID" value="BAY54237.1"/>
    <property type="molecule type" value="Genomic_DNA"/>
</dbReference>
<organism evidence="9 10">
    <name type="scientific">Leptolyngbya boryana NIES-2135</name>
    <dbReference type="NCBI Taxonomy" id="1973484"/>
    <lineage>
        <taxon>Bacteria</taxon>
        <taxon>Bacillati</taxon>
        <taxon>Cyanobacteriota</taxon>
        <taxon>Cyanophyceae</taxon>
        <taxon>Leptolyngbyales</taxon>
        <taxon>Leptolyngbyaceae</taxon>
        <taxon>Leptolyngbya group</taxon>
        <taxon>Leptolyngbya</taxon>
    </lineage>
</organism>
<sequence>MRRLSRFSRTRFRLRWNHLDTNSLHFRLFFCIVIFSAIAAVSFVFLSRRDVQNFLSMSSFDAATTAKFLTLAAQLTTLSLIFIGVLMLIMLGLVWRLLSALRHFHQWTTSSTHRLDPYPLNLYPAPTEIKGLAQRWNEIVTQLATVKDQQRQFTNAVAHELRSPLSLIYGYLQRSQKQNQTLTDTQKETLAMAITEAERMTLILKDLIDLARIESINIAIDEEVVILNDFVHDVVNMTEQFESCNIETKLSTTPIRVQTNRDYLMQILDHLISNAIKHSNLDIPIIITLHQESNTAIIQVRDRGSGISPSQQAFVFEPFYRTDPSRARTTGGTGLGLTIAKTLAERMGGNITVESQPGEGSTFTLTLPAVGTRS</sequence>
<dbReference type="EC" id="2.7.13.3" evidence="2"/>
<accession>A0A1Z4JCP2</accession>
<dbReference type="FunFam" id="3.30.565.10:FF:000006">
    <property type="entry name" value="Sensor histidine kinase WalK"/>
    <property type="match status" value="1"/>
</dbReference>
<evidence type="ECO:0000256" key="5">
    <source>
        <dbReference type="ARBA" id="ARBA00022777"/>
    </source>
</evidence>
<dbReference type="PROSITE" id="PS50109">
    <property type="entry name" value="HIS_KIN"/>
    <property type="match status" value="1"/>
</dbReference>
<dbReference type="InterPro" id="IPR036097">
    <property type="entry name" value="HisK_dim/P_sf"/>
</dbReference>
<name>A0A1Z4JCP2_LEPBY</name>
<gene>
    <name evidence="9" type="ORF">NIES2135_10530</name>
</gene>
<evidence type="ECO:0000256" key="2">
    <source>
        <dbReference type="ARBA" id="ARBA00012438"/>
    </source>
</evidence>
<keyword evidence="10" id="KW-1185">Reference proteome</keyword>
<evidence type="ECO:0000259" key="8">
    <source>
        <dbReference type="PROSITE" id="PS50109"/>
    </source>
</evidence>
<evidence type="ECO:0000256" key="3">
    <source>
        <dbReference type="ARBA" id="ARBA00022553"/>
    </source>
</evidence>
<evidence type="ECO:0000313" key="10">
    <source>
        <dbReference type="Proteomes" id="UP000217895"/>
    </source>
</evidence>
<dbReference type="InterPro" id="IPR004358">
    <property type="entry name" value="Sig_transdc_His_kin-like_C"/>
</dbReference>
<dbReference type="GO" id="GO:0000155">
    <property type="term" value="F:phosphorelay sensor kinase activity"/>
    <property type="evidence" value="ECO:0007669"/>
    <property type="project" value="InterPro"/>
</dbReference>
<keyword evidence="6" id="KW-0902">Two-component regulatory system</keyword>
<feature type="transmembrane region" description="Helical" evidence="7">
    <location>
        <begin position="24"/>
        <end position="46"/>
    </location>
</feature>
<dbReference type="InterPro" id="IPR050736">
    <property type="entry name" value="Sensor_HK_Regulatory"/>
</dbReference>
<evidence type="ECO:0000256" key="6">
    <source>
        <dbReference type="ARBA" id="ARBA00023012"/>
    </source>
</evidence>
<dbReference type="PANTHER" id="PTHR43711:SF1">
    <property type="entry name" value="HISTIDINE KINASE 1"/>
    <property type="match status" value="1"/>
</dbReference>
<dbReference type="Pfam" id="PF02518">
    <property type="entry name" value="HATPase_c"/>
    <property type="match status" value="1"/>
</dbReference>
<evidence type="ECO:0000256" key="4">
    <source>
        <dbReference type="ARBA" id="ARBA00022679"/>
    </source>
</evidence>
<dbReference type="InterPro" id="IPR003594">
    <property type="entry name" value="HATPase_dom"/>
</dbReference>
<evidence type="ECO:0000256" key="1">
    <source>
        <dbReference type="ARBA" id="ARBA00000085"/>
    </source>
</evidence>
<dbReference type="InterPro" id="IPR005467">
    <property type="entry name" value="His_kinase_dom"/>
</dbReference>
<dbReference type="SUPFAM" id="SSF55874">
    <property type="entry name" value="ATPase domain of HSP90 chaperone/DNA topoisomerase II/histidine kinase"/>
    <property type="match status" value="1"/>
</dbReference>
<keyword evidence="7" id="KW-0472">Membrane</keyword>
<feature type="transmembrane region" description="Helical" evidence="7">
    <location>
        <begin position="66"/>
        <end position="95"/>
    </location>
</feature>
<keyword evidence="3" id="KW-0597">Phosphoprotein</keyword>
<dbReference type="Pfam" id="PF00512">
    <property type="entry name" value="HisKA"/>
    <property type="match status" value="1"/>
</dbReference>
<dbReference type="InterPro" id="IPR003661">
    <property type="entry name" value="HisK_dim/P_dom"/>
</dbReference>
<dbReference type="SUPFAM" id="SSF47384">
    <property type="entry name" value="Homodimeric domain of signal transducing histidine kinase"/>
    <property type="match status" value="1"/>
</dbReference>
<dbReference type="PRINTS" id="PR00344">
    <property type="entry name" value="BCTRLSENSOR"/>
</dbReference>
<dbReference type="SMART" id="SM00388">
    <property type="entry name" value="HisKA"/>
    <property type="match status" value="1"/>
</dbReference>
<dbReference type="Gene3D" id="1.10.287.130">
    <property type="match status" value="1"/>
</dbReference>
<proteinExistence type="predicted"/>
<dbReference type="SMART" id="SM00387">
    <property type="entry name" value="HATPase_c"/>
    <property type="match status" value="1"/>
</dbReference>
<comment type="catalytic activity">
    <reaction evidence="1">
        <text>ATP + protein L-histidine = ADP + protein N-phospho-L-histidine.</text>
        <dbReference type="EC" id="2.7.13.3"/>
    </reaction>
</comment>
<dbReference type="Proteomes" id="UP000217895">
    <property type="component" value="Chromosome"/>
</dbReference>
<dbReference type="Gene3D" id="3.30.565.10">
    <property type="entry name" value="Histidine kinase-like ATPase, C-terminal domain"/>
    <property type="match status" value="1"/>
</dbReference>
<dbReference type="AlphaFoldDB" id="A0A1Z4JCP2"/>
<protein>
    <recommendedName>
        <fullName evidence="2">histidine kinase</fullName>
        <ecNumber evidence="2">2.7.13.3</ecNumber>
    </recommendedName>
</protein>
<keyword evidence="7" id="KW-0812">Transmembrane</keyword>
<keyword evidence="5 9" id="KW-0418">Kinase</keyword>
<dbReference type="InterPro" id="IPR036890">
    <property type="entry name" value="HATPase_C_sf"/>
</dbReference>
<dbReference type="CDD" id="cd00082">
    <property type="entry name" value="HisKA"/>
    <property type="match status" value="1"/>
</dbReference>
<reference evidence="9 10" key="1">
    <citation type="submission" date="2017-06" db="EMBL/GenBank/DDBJ databases">
        <title>Genome sequencing of cyanobaciteial culture collection at National Institute for Environmental Studies (NIES).</title>
        <authorList>
            <person name="Hirose Y."/>
            <person name="Shimura Y."/>
            <person name="Fujisawa T."/>
            <person name="Nakamura Y."/>
            <person name="Kawachi M."/>
        </authorList>
    </citation>
    <scope>NUCLEOTIDE SEQUENCE [LARGE SCALE GENOMIC DNA]</scope>
    <source>
        <strain evidence="9 10">NIES-2135</strain>
    </source>
</reference>
<evidence type="ECO:0000313" key="9">
    <source>
        <dbReference type="EMBL" id="BAY54237.1"/>
    </source>
</evidence>
<keyword evidence="4" id="KW-0808">Transferase</keyword>
<keyword evidence="7" id="KW-1133">Transmembrane helix</keyword>
<feature type="domain" description="Histidine kinase" evidence="8">
    <location>
        <begin position="156"/>
        <end position="371"/>
    </location>
</feature>
<evidence type="ECO:0000256" key="7">
    <source>
        <dbReference type="SAM" id="Phobius"/>
    </source>
</evidence>